<dbReference type="FunFam" id="3.40.50.2300:FF:000009">
    <property type="entry name" value="Glutamate receptor, metabotropic 4"/>
    <property type="match status" value="1"/>
</dbReference>
<evidence type="ECO:0000256" key="4">
    <source>
        <dbReference type="ARBA" id="ARBA00022692"/>
    </source>
</evidence>
<dbReference type="OrthoDB" id="425344at2759"/>
<feature type="transmembrane region" description="Helical" evidence="13">
    <location>
        <begin position="887"/>
        <end position="907"/>
    </location>
</feature>
<feature type="domain" description="G-protein coupled receptors family 3 profile" evidence="14">
    <location>
        <begin position="727"/>
        <end position="991"/>
    </location>
</feature>
<dbReference type="InterPro" id="IPR017978">
    <property type="entry name" value="GPCR_3_C"/>
</dbReference>
<feature type="compositionally biased region" description="Low complexity" evidence="12">
    <location>
        <begin position="1043"/>
        <end position="1053"/>
    </location>
</feature>
<dbReference type="InterPro" id="IPR017979">
    <property type="entry name" value="GPCR_3_CS"/>
</dbReference>
<keyword evidence="5 13" id="KW-1133">Transmembrane helix</keyword>
<organism evidence="15 16">
    <name type="scientific">Daphnia galeata</name>
    <dbReference type="NCBI Taxonomy" id="27404"/>
    <lineage>
        <taxon>Eukaryota</taxon>
        <taxon>Metazoa</taxon>
        <taxon>Ecdysozoa</taxon>
        <taxon>Arthropoda</taxon>
        <taxon>Crustacea</taxon>
        <taxon>Branchiopoda</taxon>
        <taxon>Diplostraca</taxon>
        <taxon>Cladocera</taxon>
        <taxon>Anomopoda</taxon>
        <taxon>Daphniidae</taxon>
        <taxon>Daphnia</taxon>
    </lineage>
</organism>
<dbReference type="PRINTS" id="PR00248">
    <property type="entry name" value="GPCRMGR"/>
</dbReference>
<feature type="region of interest" description="Disordered" evidence="12">
    <location>
        <begin position="435"/>
        <end position="460"/>
    </location>
</feature>
<feature type="transmembrane region" description="Helical" evidence="13">
    <location>
        <begin position="726"/>
        <end position="750"/>
    </location>
</feature>
<feature type="compositionally biased region" description="Low complexity" evidence="12">
    <location>
        <begin position="439"/>
        <end position="459"/>
    </location>
</feature>
<dbReference type="Gene3D" id="3.40.50.2300">
    <property type="match status" value="2"/>
</dbReference>
<dbReference type="CDD" id="cd15934">
    <property type="entry name" value="7tmC_mGluRs_group2_3"/>
    <property type="match status" value="1"/>
</dbReference>
<dbReference type="InterPro" id="IPR050726">
    <property type="entry name" value="mGluR"/>
</dbReference>
<evidence type="ECO:0000259" key="14">
    <source>
        <dbReference type="PROSITE" id="PS50259"/>
    </source>
</evidence>
<evidence type="ECO:0000256" key="10">
    <source>
        <dbReference type="ARBA" id="ARBA00023180"/>
    </source>
</evidence>
<feature type="transmembrane region" description="Helical" evidence="13">
    <location>
        <begin position="762"/>
        <end position="781"/>
    </location>
</feature>
<feature type="transmembrane region" description="Helical" evidence="13">
    <location>
        <begin position="947"/>
        <end position="969"/>
    </location>
</feature>
<sequence length="1124" mass="124585">MSTKNQMLGRRRKILVVTDRDGPSQLTWFIIWTFLWLAVLQVVGQQQQPMITIGSPPPSSNSPGASIQLPGDIILGGLFPVHVKGEKTPCGSAVYNRGIQRLEAMLFAVDKINRDGRLLPGIRLGVNVVDTCSRDTYALNRSLEFIRASLNAMDHSSTSFSSGSSSNQFVSSSSAGNSVASSFQCRDGSTPRDRRPPSQQQKDKGFGPVFGVVGGSYSSVSIQVANLLRLFRIPQISPASTAKVLSDKSRFEFFARTVPPDDYQAITLVDLVERFNWTYISTVASEGSYGESGIEVFHREAGARNICIAVAERVSSTADERIFDGIIRNLYRKPFARAIVLFTRADDARGLLAAAKRLSITSHFIWVASDGWGRQHKLVEGLEDVAEGALTVDLESKSVPGFDDYMFSLTPQTNQRNPWYGDYWQEVHGCLLPHNHQPQSDSTIDHQQQSTTQHQQQSSGNISICPAGLRLTHLGYEQDSKIQFVVDAVYAFAHAISALQRDVCAGFNVSQQQQHRRQHNNNNNRQQQQQPTVYGACPQLLSYDGGDFYTKYLLNVSFVDLAQQQQQRHPAGSEVKFDARGDGLARYTIMNYRRLPNSANNGYDYKEVGKWYNELELDPADVIWTREQSAIPSSVCSQPCGVGQVKITQQGNQKSTGYWVGTTIHITRGLAAALGDTCCWSCDRCDPWEYVENEFKCADCGPGRWPYDDKRGCFDLEMQYMRWDSLLAIVPLCVACGGILLTVTVIAIFIRHSETPIVKASGRELSFVLLGGILLCYFNTFTLLAKPMVVTCAIQRLCVGTGFSIVYGALFTKTNRISRIFDSASRSAKRPSFISPKSQMVITSCIISFQMLGTVLWMWMEPPGIRAAYPQRDQTILKCRMEDSSFLLSQVFNVLLIAVCTVYAVKTRKIPENFNESKFIGFTMYTTCIIWLAFLPIYFGTANSNEIQITTMCLTISLSATVALVCLYVPKVYIIVFHPDKNVRKLTMTATYRKAPVRQGTANTPTANNKSNHHPGVGYCCDCGQEFSTDKVRLQQTVATQESPSPSSNNQQQTGGGGGNNTIGAARSIIVAPVDQENSSMCNESAEETDTSKNNTPINRRQHVVRVGLSSDGLLLDDHENLCL</sequence>
<dbReference type="InterPro" id="IPR038550">
    <property type="entry name" value="GPCR_3_9-Cys_sf"/>
</dbReference>
<dbReference type="SUPFAM" id="SSF53822">
    <property type="entry name" value="Periplasmic binding protein-like I"/>
    <property type="match status" value="1"/>
</dbReference>
<feature type="compositionally biased region" description="Low complexity" evidence="12">
    <location>
        <begin position="520"/>
        <end position="530"/>
    </location>
</feature>
<evidence type="ECO:0000256" key="12">
    <source>
        <dbReference type="SAM" id="MobiDB-lite"/>
    </source>
</evidence>
<dbReference type="PRINTS" id="PR00593">
    <property type="entry name" value="MTABOTROPICR"/>
</dbReference>
<feature type="region of interest" description="Disordered" evidence="12">
    <location>
        <begin position="173"/>
        <end position="207"/>
    </location>
</feature>
<dbReference type="InterPro" id="IPR000162">
    <property type="entry name" value="GPCR_3_mtglu_rcpt"/>
</dbReference>
<name>A0A8J2WPL6_9CRUS</name>
<feature type="compositionally biased region" description="Basic and acidic residues" evidence="12">
    <location>
        <begin position="189"/>
        <end position="205"/>
    </location>
</feature>
<keyword evidence="7 13" id="KW-0472">Membrane</keyword>
<evidence type="ECO:0000256" key="8">
    <source>
        <dbReference type="ARBA" id="ARBA00023157"/>
    </source>
</evidence>
<dbReference type="EMBL" id="CAKKLH010000309">
    <property type="protein sequence ID" value="CAH0111001.1"/>
    <property type="molecule type" value="Genomic_DNA"/>
</dbReference>
<evidence type="ECO:0000256" key="6">
    <source>
        <dbReference type="ARBA" id="ARBA00023040"/>
    </source>
</evidence>
<dbReference type="AlphaFoldDB" id="A0A8J2WPL6"/>
<feature type="region of interest" description="Disordered" evidence="12">
    <location>
        <begin position="1036"/>
        <end position="1063"/>
    </location>
</feature>
<dbReference type="Gene3D" id="2.10.50.30">
    <property type="entry name" value="GPCR, family 3, nine cysteines domain"/>
    <property type="match status" value="1"/>
</dbReference>
<dbReference type="Pfam" id="PF01094">
    <property type="entry name" value="ANF_receptor"/>
    <property type="match status" value="1"/>
</dbReference>
<evidence type="ECO:0000256" key="7">
    <source>
        <dbReference type="ARBA" id="ARBA00023136"/>
    </source>
</evidence>
<dbReference type="GO" id="GO:0004930">
    <property type="term" value="F:G protein-coupled receptor activity"/>
    <property type="evidence" value="ECO:0007669"/>
    <property type="project" value="UniProtKB-KW"/>
</dbReference>
<evidence type="ECO:0000256" key="11">
    <source>
        <dbReference type="ARBA" id="ARBA00023224"/>
    </source>
</evidence>
<evidence type="ECO:0000256" key="1">
    <source>
        <dbReference type="ARBA" id="ARBA00004651"/>
    </source>
</evidence>
<dbReference type="GO" id="GO:0005886">
    <property type="term" value="C:plasma membrane"/>
    <property type="evidence" value="ECO:0007669"/>
    <property type="project" value="UniProtKB-SubCell"/>
</dbReference>
<feature type="transmembrane region" description="Helical" evidence="13">
    <location>
        <begin position="919"/>
        <end position="941"/>
    </location>
</feature>
<keyword evidence="6" id="KW-0297">G-protein coupled receptor</keyword>
<dbReference type="InterPro" id="IPR028082">
    <property type="entry name" value="Peripla_BP_I"/>
</dbReference>
<dbReference type="PROSITE" id="PS00979">
    <property type="entry name" value="G_PROTEIN_RECEP_F3_1"/>
    <property type="match status" value="1"/>
</dbReference>
<dbReference type="PROSITE" id="PS00981">
    <property type="entry name" value="G_PROTEIN_RECEP_F3_3"/>
    <property type="match status" value="1"/>
</dbReference>
<feature type="transmembrane region" description="Helical" evidence="13">
    <location>
        <begin position="793"/>
        <end position="811"/>
    </location>
</feature>
<proteinExistence type="inferred from homology"/>
<dbReference type="InterPro" id="IPR000337">
    <property type="entry name" value="GPCR_3"/>
</dbReference>
<dbReference type="PROSITE" id="PS50259">
    <property type="entry name" value="G_PROTEIN_RECEP_F3_4"/>
    <property type="match status" value="1"/>
</dbReference>
<keyword evidence="4 13" id="KW-0812">Transmembrane</keyword>
<evidence type="ECO:0000256" key="5">
    <source>
        <dbReference type="ARBA" id="ARBA00022989"/>
    </source>
</evidence>
<keyword evidence="3" id="KW-1003">Cell membrane</keyword>
<evidence type="ECO:0000256" key="13">
    <source>
        <dbReference type="SAM" id="Phobius"/>
    </source>
</evidence>
<dbReference type="PANTHER" id="PTHR24060">
    <property type="entry name" value="METABOTROPIC GLUTAMATE RECEPTOR"/>
    <property type="match status" value="1"/>
</dbReference>
<accession>A0A8J2WPL6</accession>
<evidence type="ECO:0000313" key="16">
    <source>
        <dbReference type="Proteomes" id="UP000789390"/>
    </source>
</evidence>
<comment type="similarity">
    <text evidence="2">Belongs to the G-protein coupled receptor 3 family.</text>
</comment>
<keyword evidence="10" id="KW-0325">Glycoprotein</keyword>
<feature type="transmembrane region" description="Helical" evidence="13">
    <location>
        <begin position="840"/>
        <end position="860"/>
    </location>
</feature>
<comment type="caution">
    <text evidence="15">The sequence shown here is derived from an EMBL/GenBank/DDBJ whole genome shotgun (WGS) entry which is preliminary data.</text>
</comment>
<comment type="subcellular location">
    <subcellularLocation>
        <location evidence="1">Cell membrane</location>
        <topology evidence="1">Multi-pass membrane protein</topology>
    </subcellularLocation>
</comment>
<evidence type="ECO:0000256" key="9">
    <source>
        <dbReference type="ARBA" id="ARBA00023170"/>
    </source>
</evidence>
<dbReference type="InterPro" id="IPR001828">
    <property type="entry name" value="ANF_lig-bd_rcpt"/>
</dbReference>
<keyword evidence="16" id="KW-1185">Reference proteome</keyword>
<evidence type="ECO:0000313" key="15">
    <source>
        <dbReference type="EMBL" id="CAH0111001.1"/>
    </source>
</evidence>
<dbReference type="Pfam" id="PF00003">
    <property type="entry name" value="7tm_3"/>
    <property type="match status" value="1"/>
</dbReference>
<evidence type="ECO:0000256" key="2">
    <source>
        <dbReference type="ARBA" id="ARBA00007242"/>
    </source>
</evidence>
<feature type="region of interest" description="Disordered" evidence="12">
    <location>
        <begin position="1077"/>
        <end position="1099"/>
    </location>
</feature>
<feature type="compositionally biased region" description="Low complexity" evidence="12">
    <location>
        <begin position="173"/>
        <end position="184"/>
    </location>
</feature>
<keyword evidence="9" id="KW-0675">Receptor</keyword>
<evidence type="ECO:0000256" key="3">
    <source>
        <dbReference type="ARBA" id="ARBA00022475"/>
    </source>
</evidence>
<feature type="region of interest" description="Disordered" evidence="12">
    <location>
        <begin position="510"/>
        <end position="531"/>
    </location>
</feature>
<gene>
    <name evidence="15" type="ORF">DGAL_LOCUS14610</name>
</gene>
<protein>
    <recommendedName>
        <fullName evidence="14">G-protein coupled receptors family 3 profile domain-containing protein</fullName>
    </recommendedName>
</protein>
<keyword evidence="11" id="KW-0807">Transducer</keyword>
<keyword evidence="8" id="KW-1015">Disulfide bond</keyword>
<reference evidence="15" key="1">
    <citation type="submission" date="2021-11" db="EMBL/GenBank/DDBJ databases">
        <authorList>
            <person name="Schell T."/>
        </authorList>
    </citation>
    <scope>NUCLEOTIDE SEQUENCE</scope>
    <source>
        <strain evidence="15">M5</strain>
    </source>
</reference>
<dbReference type="Proteomes" id="UP000789390">
    <property type="component" value="Unassembled WGS sequence"/>
</dbReference>